<dbReference type="Proteomes" id="UP000805649">
    <property type="component" value="Unassembled WGS sequence"/>
</dbReference>
<name>A0ACC3YC20_COLTU</name>
<accession>A0ACC3YC20</accession>
<proteinExistence type="predicted"/>
<gene>
    <name evidence="1" type="ORF">CTRU02_215555</name>
</gene>
<organism evidence="1 2">
    <name type="scientific">Colletotrichum truncatum</name>
    <name type="common">Anthracnose fungus</name>
    <name type="synonym">Colletotrichum capsici</name>
    <dbReference type="NCBI Taxonomy" id="5467"/>
    <lineage>
        <taxon>Eukaryota</taxon>
        <taxon>Fungi</taxon>
        <taxon>Dikarya</taxon>
        <taxon>Ascomycota</taxon>
        <taxon>Pezizomycotina</taxon>
        <taxon>Sordariomycetes</taxon>
        <taxon>Hypocreomycetidae</taxon>
        <taxon>Glomerellales</taxon>
        <taxon>Glomerellaceae</taxon>
        <taxon>Colletotrichum</taxon>
        <taxon>Colletotrichum truncatum species complex</taxon>
    </lineage>
</organism>
<keyword evidence="2" id="KW-1185">Reference proteome</keyword>
<sequence length="795" mass="88561">MYRIESILSPECPGHIQTVVATQAVQTKKPKEILTPPERIPVPRAGADPPHRLLPATSYDDEPRQLLPAAPKARRPSRAARPPMRSSIACLSCRKSKIKCDNNLRPPCDACAKAGQNCELPAFTPLPIKQPLLDVEAGHDRKRVKKIQNATPFYVTAKAEDVLSMPCLSESMWHQLFDIYKLHISTELPFLHIPTLKDVIHKKETEPPTADDNLILLGALALTVKFQPELVKYVTCQIHNNATRARSRGGYPKPNPSAASEYFANALTTALGPLELALTSASVVRVQAFLMLGLHKWSQPDGGLAAWVFVGVAIRMAQGLKLGIEATSQLSDFNKSYKGHSESWKAQEIKRRTMFSCLIMDCLLSCGAGRASMMRSDELQIQLPCEEPAFDLSRVVCTGFLQQPEPQIGRHIDNSVLSRFIQFVDLWGDIAKYSVAGGRLTETYPPWNKHSSFYQLNVRVEAIYSSLPEEFVLSSANYWKNNNSTYVLLHMLGAICRIVLHREYIPFLAINLEKPVGPLDETVAQSATVPGDFWYRSAEQVFMAGREVIDLIKICRHKLPQSPLAIFATWQAAFVGLYARHYPQMDAENHMIGEADIQERAAGLSSDFTRTGSTGIAFDALQKVAPCFGIASNYVRYSKNVDQYFTKVNSDYMQRCRRPRSEEALITRVNLTDSELGATRNKAMEILEAEGRRTSHNTPDDLTRTFSRSSSTGLKYSYLGANELDDGRRTSEASTLSSTIVSSQTSFCLGISSADVTSIESYVSEYQSKRLEAVLQDIHEFTGDVISSRMLELRA</sequence>
<evidence type="ECO:0000313" key="2">
    <source>
        <dbReference type="Proteomes" id="UP000805649"/>
    </source>
</evidence>
<comment type="caution">
    <text evidence="1">The sequence shown here is derived from an EMBL/GenBank/DDBJ whole genome shotgun (WGS) entry which is preliminary data.</text>
</comment>
<dbReference type="EMBL" id="VUJX02000017">
    <property type="protein sequence ID" value="KAL0929389.1"/>
    <property type="molecule type" value="Genomic_DNA"/>
</dbReference>
<protein>
    <submittedName>
        <fullName evidence="1">C6 transcription factor</fullName>
    </submittedName>
</protein>
<evidence type="ECO:0000313" key="1">
    <source>
        <dbReference type="EMBL" id="KAL0929389.1"/>
    </source>
</evidence>
<reference evidence="1 2" key="1">
    <citation type="journal article" date="2020" name="Phytopathology">
        <title>Genome Sequence Resources of Colletotrichum truncatum, C. plurivorum, C. musicola, and C. sojae: Four Species Pathogenic to Soybean (Glycine max).</title>
        <authorList>
            <person name="Rogerio F."/>
            <person name="Boufleur T.R."/>
            <person name="Ciampi-Guillardi M."/>
            <person name="Sukno S.A."/>
            <person name="Thon M.R."/>
            <person name="Massola Junior N.S."/>
            <person name="Baroncelli R."/>
        </authorList>
    </citation>
    <scope>NUCLEOTIDE SEQUENCE [LARGE SCALE GENOMIC DNA]</scope>
    <source>
        <strain evidence="1 2">CMES1059</strain>
    </source>
</reference>